<evidence type="ECO:0000256" key="3">
    <source>
        <dbReference type="ARBA" id="ARBA00022692"/>
    </source>
</evidence>
<accession>A0A837GE08</accession>
<keyword evidence="4" id="KW-1133">Transmembrane helix</keyword>
<proteinExistence type="inferred from homology"/>
<comment type="similarity">
    <text evidence="2">Belongs to the UPF0014 family.</text>
</comment>
<organism evidence="6">
    <name type="scientific">Vibrio coralliilyticus</name>
    <dbReference type="NCBI Taxonomy" id="190893"/>
    <lineage>
        <taxon>Bacteria</taxon>
        <taxon>Pseudomonadati</taxon>
        <taxon>Pseudomonadota</taxon>
        <taxon>Gammaproteobacteria</taxon>
        <taxon>Vibrionales</taxon>
        <taxon>Vibrionaceae</taxon>
        <taxon>Vibrio</taxon>
    </lineage>
</organism>
<keyword evidence="5" id="KW-0472">Membrane</keyword>
<dbReference type="InterPro" id="IPR005226">
    <property type="entry name" value="UPF0014_fam"/>
</dbReference>
<evidence type="ECO:0000256" key="1">
    <source>
        <dbReference type="ARBA" id="ARBA00004141"/>
    </source>
</evidence>
<evidence type="ECO:0000256" key="5">
    <source>
        <dbReference type="ARBA" id="ARBA00023136"/>
    </source>
</evidence>
<protein>
    <submittedName>
        <fullName evidence="6">ABC transporter permease</fullName>
    </submittedName>
</protein>
<name>A0A837GE08_9VIBR</name>
<evidence type="ECO:0000313" key="6">
    <source>
        <dbReference type="EMBL" id="KJY78275.1"/>
    </source>
</evidence>
<evidence type="ECO:0000256" key="4">
    <source>
        <dbReference type="ARBA" id="ARBA00022989"/>
    </source>
</evidence>
<dbReference type="AlphaFoldDB" id="A0A837GE08"/>
<evidence type="ECO:0000256" key="2">
    <source>
        <dbReference type="ARBA" id="ARBA00005268"/>
    </source>
</evidence>
<comment type="subcellular location">
    <subcellularLocation>
        <location evidence="1">Membrane</location>
        <topology evidence="1">Multi-pass membrane protein</topology>
    </subcellularLocation>
</comment>
<keyword evidence="3" id="KW-0812">Transmembrane</keyword>
<dbReference type="PANTHER" id="PTHR30028">
    <property type="entry name" value="UPF0014 INNER MEMBRANE PROTEIN YBBM-RELATED"/>
    <property type="match status" value="1"/>
</dbReference>
<dbReference type="RefSeq" id="WP_045985059.1">
    <property type="nucleotide sequence ID" value="NZ_CP063051.1"/>
</dbReference>
<dbReference type="Pfam" id="PF03649">
    <property type="entry name" value="UPF0014"/>
    <property type="match status" value="1"/>
</dbReference>
<gene>
    <name evidence="6" type="ORF">TW71_03170</name>
</gene>
<dbReference type="PANTHER" id="PTHR30028:SF0">
    <property type="entry name" value="PROTEIN ALUMINUM SENSITIVE 3"/>
    <property type="match status" value="1"/>
</dbReference>
<sequence length="265" mass="28717">MSGVVDISWPLLALFFCTLTIPVLISRYYRLNIEREALISVARMTIQLLLVGVYLQYLFSINSLLVNVLWLLVMTLIGASSIISKAKLPRKPLMYPVTAGLLVGLLPILILICVVIVQPQPLFNAQYLIPLAGMLLGNSLSGNIVALQNMFTSIDTRRSEYEAALALGASPQFATLPFVRESIKKSLAPTLASMTTSGLVTLPGMMTGQILGGASPLIAIKYQLMIMVAIFVMLSVSISLTLSLSVRSCINKEGRVLVCLDNTPS</sequence>
<reference evidence="6" key="1">
    <citation type="journal article" date="2015" name="BMC Genomics">
        <title>Genome mining reveals unlocked bioactive potential of marine Gram-negative bacteria.</title>
        <authorList>
            <person name="Machado H."/>
            <person name="Sonnenschein E.C."/>
            <person name="Melchiorsen J."/>
            <person name="Gram L."/>
        </authorList>
    </citation>
    <scope>NUCLEOTIDE SEQUENCE</scope>
    <source>
        <strain evidence="6">S2052</strain>
    </source>
</reference>
<dbReference type="GO" id="GO:0005886">
    <property type="term" value="C:plasma membrane"/>
    <property type="evidence" value="ECO:0007669"/>
    <property type="project" value="TreeGrafter"/>
</dbReference>
<dbReference type="EMBL" id="JXXR01000001">
    <property type="protein sequence ID" value="KJY78275.1"/>
    <property type="molecule type" value="Genomic_DNA"/>
</dbReference>
<dbReference type="GeneID" id="93941560"/>
<comment type="caution">
    <text evidence="6">The sequence shown here is derived from an EMBL/GenBank/DDBJ whole genome shotgun (WGS) entry which is preliminary data.</text>
</comment>